<dbReference type="AlphaFoldDB" id="A0A0H3ZWV1"/>
<evidence type="ECO:0000313" key="1">
    <source>
        <dbReference type="EMBL" id="AKN40833.1"/>
    </source>
</evidence>
<dbReference type="EMBL" id="KP795709">
    <property type="protein sequence ID" value="AKN40833.1"/>
    <property type="molecule type" value="Genomic_DNA"/>
</dbReference>
<dbReference type="Gene3D" id="3.30.565.10">
    <property type="entry name" value="Histidine kinase-like ATPase, C-terminal domain"/>
    <property type="match status" value="1"/>
</dbReference>
<proteinExistence type="predicted"/>
<name>A0A0H3ZWV1_9VIBR</name>
<organism evidence="1">
    <name type="scientific">Vibrio sp. 1F_189</name>
    <dbReference type="NCBI Taxonomy" id="1652826"/>
    <lineage>
        <taxon>Bacteria</taxon>
        <taxon>Pseudomonadati</taxon>
        <taxon>Pseudomonadota</taxon>
        <taxon>Gammaproteobacteria</taxon>
        <taxon>Vibrionales</taxon>
        <taxon>Vibrionaceae</taxon>
        <taxon>Vibrio</taxon>
    </lineage>
</organism>
<reference evidence="1" key="1">
    <citation type="journal article" date="2015" name="MBio">
        <title>Eco-Evolutionary Dynamics of Episomes among Ecologically Cohesive Bacterial Populations.</title>
        <authorList>
            <person name="Xue H."/>
            <person name="Cordero O.X."/>
            <person name="Camas F.M."/>
            <person name="Trimble W."/>
            <person name="Meyer F."/>
            <person name="Guglielmini J."/>
            <person name="Rocha E.P."/>
            <person name="Polz M.F."/>
        </authorList>
    </citation>
    <scope>NUCLEOTIDE SEQUENCE</scope>
    <source>
        <strain evidence="1">1F_189</strain>
    </source>
</reference>
<dbReference type="SUPFAM" id="SSF55874">
    <property type="entry name" value="ATPase domain of HSP90 chaperone/DNA topoisomerase II/histidine kinase"/>
    <property type="match status" value="1"/>
</dbReference>
<accession>A0A0H3ZWV1</accession>
<dbReference type="InterPro" id="IPR036890">
    <property type="entry name" value="HATPase_C_sf"/>
</dbReference>
<protein>
    <submittedName>
        <fullName evidence="1">Uncharacterized protein</fullName>
    </submittedName>
</protein>
<sequence length="371" mass="41941">MFDAEVNELPMEYKVKDLLQSHPGLKARKIAAKLHLERHEVNSFLYANPSTYIKNDAHEWSLCQPSFSSMDVTFPKCSWLASEDFEEVLKHYPCLWDKEISAIKLTFLGCNFLLDALGKLLALVNQLTYVNKSVLLDFSACVQSFSYLCRVGFFELIDKKVKVTPEVKDASCHYGHNSKVMEFGVINPVDPDENIPIQLKKAFIEEAGKEHSSAAFTMISELFGNVRDHSQSPLDGFAALQVYKKTKRIQTVISDSGIGIAGSLRMVLEARYPDLYQEFIDVSAESDALLVKRVFELGRISGAKNNDDKSRGLGLKRSGDIAAKFNARIHIRQENFELVLFYSDGQLSRHEVSYGLQKLQGTHICFDFFLD</sequence>